<dbReference type="AlphaFoldDB" id="A0A6N2N817"/>
<protein>
    <submittedName>
        <fullName evidence="2">Uncharacterized protein</fullName>
    </submittedName>
</protein>
<dbReference type="EMBL" id="CAADRP010002185">
    <property type="protein sequence ID" value="VFU63122.1"/>
    <property type="molecule type" value="Genomic_DNA"/>
</dbReference>
<feature type="region of interest" description="Disordered" evidence="1">
    <location>
        <begin position="1"/>
        <end position="25"/>
    </location>
</feature>
<sequence length="61" mass="6597">MASPALDKSVPEILPPSLDATAEQPPHSLMELPSCIHATRVHMPSEFGSPGISRDCRMRLS</sequence>
<dbReference type="EMBL" id="CAADRP010002185">
    <property type="protein sequence ID" value="VFU63121.1"/>
    <property type="molecule type" value="Genomic_DNA"/>
</dbReference>
<name>A0A6N2N817_SALVM</name>
<evidence type="ECO:0000256" key="1">
    <source>
        <dbReference type="SAM" id="MobiDB-lite"/>
    </source>
</evidence>
<evidence type="ECO:0000313" key="2">
    <source>
        <dbReference type="EMBL" id="VFU63121.1"/>
    </source>
</evidence>
<accession>A0A6N2N817</accession>
<reference evidence="2" key="1">
    <citation type="submission" date="2019-03" db="EMBL/GenBank/DDBJ databases">
        <authorList>
            <person name="Mank J."/>
            <person name="Almeida P."/>
        </authorList>
    </citation>
    <scope>NUCLEOTIDE SEQUENCE</scope>
    <source>
        <strain evidence="2">78183</strain>
    </source>
</reference>
<organism evidence="2">
    <name type="scientific">Salix viminalis</name>
    <name type="common">Common osier</name>
    <name type="synonym">Basket willow</name>
    <dbReference type="NCBI Taxonomy" id="40686"/>
    <lineage>
        <taxon>Eukaryota</taxon>
        <taxon>Viridiplantae</taxon>
        <taxon>Streptophyta</taxon>
        <taxon>Embryophyta</taxon>
        <taxon>Tracheophyta</taxon>
        <taxon>Spermatophyta</taxon>
        <taxon>Magnoliopsida</taxon>
        <taxon>eudicotyledons</taxon>
        <taxon>Gunneridae</taxon>
        <taxon>Pentapetalae</taxon>
        <taxon>rosids</taxon>
        <taxon>fabids</taxon>
        <taxon>Malpighiales</taxon>
        <taxon>Salicaceae</taxon>
        <taxon>Saliceae</taxon>
        <taxon>Salix</taxon>
    </lineage>
</organism>
<proteinExistence type="predicted"/>
<gene>
    <name evidence="2" type="ORF">SVIM_LOCUS480169</name>
</gene>